<dbReference type="SUPFAM" id="SSF50677">
    <property type="entry name" value="ValRS/IleRS/LeuRS editing domain"/>
    <property type="match status" value="1"/>
</dbReference>
<dbReference type="Pfam" id="PF00133">
    <property type="entry name" value="tRNA-synt_1"/>
    <property type="match status" value="1"/>
</dbReference>
<feature type="region of interest" description="Disordered" evidence="11">
    <location>
        <begin position="744"/>
        <end position="766"/>
    </location>
</feature>
<dbReference type="PANTHER" id="PTHR43740">
    <property type="entry name" value="LEUCYL-TRNA SYNTHETASE"/>
    <property type="match status" value="1"/>
</dbReference>
<evidence type="ECO:0000256" key="5">
    <source>
        <dbReference type="ARBA" id="ARBA00022840"/>
    </source>
</evidence>
<dbReference type="Pfam" id="PF08264">
    <property type="entry name" value="Anticodon_1"/>
    <property type="match status" value="1"/>
</dbReference>
<evidence type="ECO:0000256" key="7">
    <source>
        <dbReference type="ARBA" id="ARBA00023146"/>
    </source>
</evidence>
<dbReference type="PRINTS" id="PR00985">
    <property type="entry name" value="TRNASYNTHLEU"/>
</dbReference>
<keyword evidence="3 9" id="KW-0436">Ligase</keyword>
<dbReference type="InterPro" id="IPR000073">
    <property type="entry name" value="AB_hydrolase_1"/>
</dbReference>
<dbReference type="FunFam" id="3.10.20.590:FF:000001">
    <property type="entry name" value="Leucine--tRNA ligase"/>
    <property type="match status" value="1"/>
</dbReference>
<evidence type="ECO:0000313" key="18">
    <source>
        <dbReference type="Proteomes" id="UP000231456"/>
    </source>
</evidence>
<evidence type="ECO:0000256" key="10">
    <source>
        <dbReference type="RuleBase" id="RU363039"/>
    </source>
</evidence>
<dbReference type="GO" id="GO:0005829">
    <property type="term" value="C:cytosol"/>
    <property type="evidence" value="ECO:0007669"/>
    <property type="project" value="TreeGrafter"/>
</dbReference>
<dbReference type="SUPFAM" id="SSF47323">
    <property type="entry name" value="Anticodon-binding domain of a subclass of class I aminoacyl-tRNA synthetases"/>
    <property type="match status" value="1"/>
</dbReference>
<dbReference type="Gene3D" id="3.90.740.10">
    <property type="entry name" value="Valyl/Leucyl/Isoleucyl-tRNA synthetase, editing domain"/>
    <property type="match status" value="1"/>
</dbReference>
<dbReference type="InterPro" id="IPR013155">
    <property type="entry name" value="M/V/L/I-tRNA-synth_anticd-bd"/>
</dbReference>
<keyword evidence="7 9" id="KW-0030">Aminoacyl-tRNA synthetase</keyword>
<evidence type="ECO:0000256" key="11">
    <source>
        <dbReference type="SAM" id="MobiDB-lite"/>
    </source>
</evidence>
<feature type="binding site" evidence="9">
    <location>
        <position position="867"/>
    </location>
    <ligand>
        <name>ATP</name>
        <dbReference type="ChEBI" id="CHEBI:30616"/>
    </ligand>
</feature>
<sequence length="1091" mass="124568">MDKYNPKSIEQKWQSYWEENKTFSTPTDATSENKYYILPQLPYPSGSGLHVGHAEVYTACDIYARYQRMKGKKVLQVFGLDSFGLPAENYAIKTNVHPKETIDQTGANFVEQVKKLGASVDWDRFVRSSDPEYYKFTQWFFLLMYERGLAYRKTQAVNWCDSCKTVLANAQVVDGHCERCDTVVVQKDMEQWYLKITDYAEKLLEGLDRIDWPEETKKRQKDWIGKSMGASIAFDVLDVRNTKSTKIRNSEIEVFTTRPDTLFGATYMVLAPEGQYVQELKENIENWEDVESYIVATSKKTELERQTEKEKTGVEVKGVKAVNPANGEEIPIWVADYVIATYGTGAIMAVPAHDERDFEFAKKYKLPIKQVVESIKYYVSINKEEIDLNGLFTEFSSDDIQEFTYNGKYTLEAYDKNLFIKALKKYSRLSSISILSGVTENIENWYKKEEEKEIFCYPNFGISINSEFLNRLTTQEAKEKMIDWLEEHNVGKRKIQYKLRDWSVSRQRFWGAPLPMVVNEQLSISKKQYVFIHGYGGDAQSNFFPWMKQELEAKGHTVVLLDLPNTDKPNVKEQADFLKEKISFNENTVIVAHSLGGPVAFRILENLGAPIAKLILADPVFRPEFNDGERSDVTASDSFVFDFEKIKANADAISIISDAKHVTIKKEHIDELSSIFNARHIEVDLSERHLMVAEIPALLEEALMTGVKPVPFSDLPVLLPEDVDFKPTGQSPLTYSKTFQEGVEEKYGNGPSSASTSAKASADEKATAGTWKREVNTLDTFMCSSWYFFRYLDPHNEKEFASPEALKTWMPVDFYLGGPEHVNGHLLYSRFFTKVLFDAGYIDFDEPFTVHRHQGLILGPDGRKMSKRWGNVINPSDVVDVYGADTMRMYEMFMGPLEDDKPWDDAGVRGVRRFLDRVWNLQDVLVKDEEIGNLKLEIGDLDKETHKVLKKVGDDLATLNFNTAIAKLMELTNAFYKVEKVPITNYILLITMLAPFAPHMAEELWQLLGHDTQLAFAEWPQYDESKLVSDTMTIAVQVNGKVRATIDIASDASEDDVKATAMADENVKKWMGGNEPKKVIYVKGKIVNVVV</sequence>
<feature type="domain" description="AB hydrolase-1" evidence="15">
    <location>
        <begin position="530"/>
        <end position="634"/>
    </location>
</feature>
<dbReference type="CDD" id="cd07958">
    <property type="entry name" value="Anticodon_Ia_Leu_BEm"/>
    <property type="match status" value="1"/>
</dbReference>
<comment type="caution">
    <text evidence="17">The sequence shown here is derived from an EMBL/GenBank/DDBJ whole genome shotgun (WGS) entry which is preliminary data.</text>
</comment>
<dbReference type="InterPro" id="IPR029058">
    <property type="entry name" value="AB_hydrolase_fold"/>
</dbReference>
<proteinExistence type="inferred from homology"/>
<evidence type="ECO:0000313" key="17">
    <source>
        <dbReference type="EMBL" id="PJC52768.1"/>
    </source>
</evidence>
<comment type="caution">
    <text evidence="9">Lacks conserved residue(s) required for the propagation of feature annotation.</text>
</comment>
<keyword evidence="6 9" id="KW-0648">Protein biosynthesis</keyword>
<keyword evidence="2 9" id="KW-0963">Cytoplasm</keyword>
<dbReference type="Pfam" id="PF09334">
    <property type="entry name" value="tRNA-synt_1g"/>
    <property type="match status" value="1"/>
</dbReference>
<dbReference type="Pfam" id="PF12697">
    <property type="entry name" value="Abhydrolase_6"/>
    <property type="match status" value="1"/>
</dbReference>
<evidence type="ECO:0000256" key="2">
    <source>
        <dbReference type="ARBA" id="ARBA00022490"/>
    </source>
</evidence>
<evidence type="ECO:0000259" key="15">
    <source>
        <dbReference type="Pfam" id="PF12697"/>
    </source>
</evidence>
<evidence type="ECO:0000259" key="16">
    <source>
        <dbReference type="Pfam" id="PF13603"/>
    </source>
</evidence>
<dbReference type="Gene3D" id="1.10.730.10">
    <property type="entry name" value="Isoleucyl-tRNA Synthetase, Domain 1"/>
    <property type="match status" value="1"/>
</dbReference>
<dbReference type="EMBL" id="PFRH01000042">
    <property type="protein sequence ID" value="PJC52768.1"/>
    <property type="molecule type" value="Genomic_DNA"/>
</dbReference>
<evidence type="ECO:0000256" key="6">
    <source>
        <dbReference type="ARBA" id="ARBA00022917"/>
    </source>
</evidence>
<dbReference type="Gene3D" id="3.40.50.1820">
    <property type="entry name" value="alpha/beta hydrolase"/>
    <property type="match status" value="1"/>
</dbReference>
<keyword evidence="4 9" id="KW-0547">Nucleotide-binding</keyword>
<dbReference type="GO" id="GO:0005524">
    <property type="term" value="F:ATP binding"/>
    <property type="evidence" value="ECO:0007669"/>
    <property type="project" value="UniProtKB-UniRule"/>
</dbReference>
<dbReference type="HAMAP" id="MF_00049_B">
    <property type="entry name" value="Leu_tRNA_synth_B"/>
    <property type="match status" value="1"/>
</dbReference>
<dbReference type="GO" id="GO:0002161">
    <property type="term" value="F:aminoacyl-tRNA deacylase activity"/>
    <property type="evidence" value="ECO:0007669"/>
    <property type="project" value="InterPro"/>
</dbReference>
<dbReference type="InterPro" id="IPR015413">
    <property type="entry name" value="Methionyl/Leucyl_tRNA_Synth"/>
</dbReference>
<evidence type="ECO:0000256" key="8">
    <source>
        <dbReference type="ARBA" id="ARBA00047469"/>
    </source>
</evidence>
<dbReference type="EC" id="6.1.1.4" evidence="9"/>
<comment type="subcellular location">
    <subcellularLocation>
        <location evidence="9">Cytoplasm</location>
    </subcellularLocation>
</comment>
<dbReference type="GO" id="GO:0004823">
    <property type="term" value="F:leucine-tRNA ligase activity"/>
    <property type="evidence" value="ECO:0007669"/>
    <property type="project" value="UniProtKB-UniRule"/>
</dbReference>
<dbReference type="PANTHER" id="PTHR43740:SF2">
    <property type="entry name" value="LEUCINE--TRNA LIGASE, MITOCHONDRIAL"/>
    <property type="match status" value="1"/>
</dbReference>
<dbReference type="InterPro" id="IPR025709">
    <property type="entry name" value="Leu_tRNA-synth_edit"/>
</dbReference>
<evidence type="ECO:0000256" key="9">
    <source>
        <dbReference type="HAMAP-Rule" id="MF_00049"/>
    </source>
</evidence>
<dbReference type="InterPro" id="IPR002300">
    <property type="entry name" value="aa-tRNA-synth_Ia"/>
</dbReference>
<keyword evidence="5 9" id="KW-0067">ATP-binding</keyword>
<dbReference type="SUPFAM" id="SSF53474">
    <property type="entry name" value="alpha/beta-Hydrolases"/>
    <property type="match status" value="1"/>
</dbReference>
<comment type="catalytic activity">
    <reaction evidence="8 9">
        <text>tRNA(Leu) + L-leucine + ATP = L-leucyl-tRNA(Leu) + AMP + diphosphate</text>
        <dbReference type="Rhea" id="RHEA:11688"/>
        <dbReference type="Rhea" id="RHEA-COMP:9613"/>
        <dbReference type="Rhea" id="RHEA-COMP:9622"/>
        <dbReference type="ChEBI" id="CHEBI:30616"/>
        <dbReference type="ChEBI" id="CHEBI:33019"/>
        <dbReference type="ChEBI" id="CHEBI:57427"/>
        <dbReference type="ChEBI" id="CHEBI:78442"/>
        <dbReference type="ChEBI" id="CHEBI:78494"/>
        <dbReference type="ChEBI" id="CHEBI:456215"/>
        <dbReference type="EC" id="6.1.1.4"/>
    </reaction>
</comment>
<evidence type="ECO:0000259" key="13">
    <source>
        <dbReference type="Pfam" id="PF08264"/>
    </source>
</evidence>
<dbReference type="InterPro" id="IPR009008">
    <property type="entry name" value="Val/Leu/Ile-tRNA-synth_edit"/>
</dbReference>
<dbReference type="InterPro" id="IPR002302">
    <property type="entry name" value="Leu-tRNA-ligase"/>
</dbReference>
<organism evidence="17 18">
    <name type="scientific">Candidatus Magasanikbacteria bacterium CG_4_9_14_0_2_um_filter_42_11</name>
    <dbReference type="NCBI Taxonomy" id="1974643"/>
    <lineage>
        <taxon>Bacteria</taxon>
        <taxon>Candidatus Magasanikiibacteriota</taxon>
    </lineage>
</organism>
<dbReference type="Gene3D" id="3.40.50.620">
    <property type="entry name" value="HUPs"/>
    <property type="match status" value="2"/>
</dbReference>
<dbReference type="Pfam" id="PF13603">
    <property type="entry name" value="tRNA-synt_1_2"/>
    <property type="match status" value="1"/>
</dbReference>
<evidence type="ECO:0000256" key="4">
    <source>
        <dbReference type="ARBA" id="ARBA00022741"/>
    </source>
</evidence>
<dbReference type="FunFam" id="1.10.730.10:FF:000011">
    <property type="entry name" value="Leucine--tRNA ligase chloroplastic/mitochondrial"/>
    <property type="match status" value="1"/>
</dbReference>
<gene>
    <name evidence="9" type="primary">leuS</name>
    <name evidence="17" type="ORF">CO030_01140</name>
</gene>
<dbReference type="SUPFAM" id="SSF52374">
    <property type="entry name" value="Nucleotidylyl transferase"/>
    <property type="match status" value="1"/>
</dbReference>
<accession>A0A2M8FAN1</accession>
<feature type="domain" description="Leucyl-tRNA synthetase editing" evidence="16">
    <location>
        <begin position="221"/>
        <end position="382"/>
    </location>
</feature>
<dbReference type="InterPro" id="IPR014729">
    <property type="entry name" value="Rossmann-like_a/b/a_fold"/>
</dbReference>
<dbReference type="InterPro" id="IPR009080">
    <property type="entry name" value="tRNAsynth_Ia_anticodon-bd"/>
</dbReference>
<comment type="similarity">
    <text evidence="1 9 10">Belongs to the class-I aminoacyl-tRNA synthetase family.</text>
</comment>
<dbReference type="Proteomes" id="UP000231456">
    <property type="component" value="Unassembled WGS sequence"/>
</dbReference>
<evidence type="ECO:0000256" key="3">
    <source>
        <dbReference type="ARBA" id="ARBA00022598"/>
    </source>
</evidence>
<reference evidence="18" key="1">
    <citation type="submission" date="2017-09" db="EMBL/GenBank/DDBJ databases">
        <title>Depth-based differentiation of microbial function through sediment-hosted aquifers and enrichment of novel symbionts in the deep terrestrial subsurface.</title>
        <authorList>
            <person name="Probst A.J."/>
            <person name="Ladd B."/>
            <person name="Jarett J.K."/>
            <person name="Geller-Mcgrath D.E."/>
            <person name="Sieber C.M.K."/>
            <person name="Emerson J.B."/>
            <person name="Anantharaman K."/>
            <person name="Thomas B.C."/>
            <person name="Malmstrom R."/>
            <person name="Stieglmeier M."/>
            <person name="Klingl A."/>
            <person name="Woyke T."/>
            <person name="Ryan C.M."/>
            <person name="Banfield J.F."/>
        </authorList>
    </citation>
    <scope>NUCLEOTIDE SEQUENCE [LARGE SCALE GENOMIC DNA]</scope>
</reference>
<evidence type="ECO:0000259" key="12">
    <source>
        <dbReference type="Pfam" id="PF00133"/>
    </source>
</evidence>
<feature type="domain" description="Methionyl/Leucyl tRNA synthetase" evidence="14">
    <location>
        <begin position="36"/>
        <end position="181"/>
    </location>
</feature>
<dbReference type="AlphaFoldDB" id="A0A2M8FAN1"/>
<dbReference type="GO" id="GO:0006429">
    <property type="term" value="P:leucyl-tRNA aminoacylation"/>
    <property type="evidence" value="ECO:0007669"/>
    <property type="project" value="UniProtKB-UniRule"/>
</dbReference>
<evidence type="ECO:0000259" key="14">
    <source>
        <dbReference type="Pfam" id="PF09334"/>
    </source>
</evidence>
<feature type="domain" description="Methionyl/Valyl/Leucyl/Isoleucyl-tRNA synthetase anticodon-binding" evidence="13">
    <location>
        <begin position="943"/>
        <end position="1054"/>
    </location>
</feature>
<name>A0A2M8FAN1_9BACT</name>
<feature type="domain" description="Aminoacyl-tRNA synthetase class Ia" evidence="12">
    <location>
        <begin position="753"/>
        <end position="892"/>
    </location>
</feature>
<evidence type="ECO:0000256" key="1">
    <source>
        <dbReference type="ARBA" id="ARBA00005594"/>
    </source>
</evidence>
<protein>
    <recommendedName>
        <fullName evidence="9">Leucine--tRNA ligase</fullName>
        <ecNumber evidence="9">6.1.1.4</ecNumber>
    </recommendedName>
    <alternativeName>
        <fullName evidence="9">Leucyl-tRNA synthetase</fullName>
        <shortName evidence="9">LeuRS</shortName>
    </alternativeName>
</protein>